<dbReference type="RefSeq" id="WP_111373935.1">
    <property type="nucleotide sequence ID" value="NZ_CP029480.1"/>
</dbReference>
<name>A0A2Z4GHY2_9BACT</name>
<dbReference type="OrthoDB" id="1494948at2"/>
<dbReference type="Proteomes" id="UP000249873">
    <property type="component" value="Chromosome"/>
</dbReference>
<proteinExistence type="predicted"/>
<dbReference type="AlphaFoldDB" id="A0A2Z4GHY2"/>
<dbReference type="KEGG" id="als:DJ013_21225"/>
<reference evidence="1 2" key="1">
    <citation type="submission" date="2018-05" db="EMBL/GenBank/DDBJ databases">
        <title>Complete genome sequence of Arcticibacterium luteifluviistationis SM1504T, a cytophagaceae bacterium isolated from Arctic surface seawater.</title>
        <authorList>
            <person name="Li Y."/>
            <person name="Qin Q.-L."/>
        </authorList>
    </citation>
    <scope>NUCLEOTIDE SEQUENCE [LARGE SCALE GENOMIC DNA]</scope>
    <source>
        <strain evidence="1 2">SM1504</strain>
    </source>
</reference>
<accession>A0A2Z4GHY2</accession>
<sequence>MKTEEKFQHYLRDLVYIIKEERAILLADNKNDDFHKGLEFGYSNIIELIKSQAAAFQIETSDFGLEDFENYTKKD</sequence>
<evidence type="ECO:0000313" key="1">
    <source>
        <dbReference type="EMBL" id="AWW00569.1"/>
    </source>
</evidence>
<evidence type="ECO:0000313" key="2">
    <source>
        <dbReference type="Proteomes" id="UP000249873"/>
    </source>
</evidence>
<keyword evidence="2" id="KW-1185">Reference proteome</keyword>
<dbReference type="EMBL" id="CP029480">
    <property type="protein sequence ID" value="AWW00569.1"/>
    <property type="molecule type" value="Genomic_DNA"/>
</dbReference>
<protein>
    <submittedName>
        <fullName evidence="1">Uncharacterized protein</fullName>
    </submittedName>
</protein>
<gene>
    <name evidence="1" type="ORF">DJ013_21225</name>
</gene>
<organism evidence="1 2">
    <name type="scientific">Arcticibacterium luteifluviistationis</name>
    <dbReference type="NCBI Taxonomy" id="1784714"/>
    <lineage>
        <taxon>Bacteria</taxon>
        <taxon>Pseudomonadati</taxon>
        <taxon>Bacteroidota</taxon>
        <taxon>Cytophagia</taxon>
        <taxon>Cytophagales</taxon>
        <taxon>Leadbetterellaceae</taxon>
        <taxon>Arcticibacterium</taxon>
    </lineage>
</organism>